<name>A0A7Y0LE04_9GAMM</name>
<feature type="chain" id="PRO_5031038533" evidence="1">
    <location>
        <begin position="26"/>
        <end position="392"/>
    </location>
</feature>
<dbReference type="AlphaFoldDB" id="A0A7Y0LE04"/>
<evidence type="ECO:0000313" key="3">
    <source>
        <dbReference type="EMBL" id="NMP32453.1"/>
    </source>
</evidence>
<dbReference type="RefSeq" id="WP_169075786.1">
    <property type="nucleotide sequence ID" value="NZ_JABBXH010000004.1"/>
</dbReference>
<organism evidence="3 4">
    <name type="scientific">Thalassotalea algicola</name>
    <dbReference type="NCBI Taxonomy" id="2716224"/>
    <lineage>
        <taxon>Bacteria</taxon>
        <taxon>Pseudomonadati</taxon>
        <taxon>Pseudomonadota</taxon>
        <taxon>Gammaproteobacteria</taxon>
        <taxon>Alteromonadales</taxon>
        <taxon>Colwelliaceae</taxon>
        <taxon>Thalassotalea</taxon>
    </lineage>
</organism>
<keyword evidence="4" id="KW-1185">Reference proteome</keyword>
<protein>
    <submittedName>
        <fullName evidence="3">Alginate export family protein</fullName>
    </submittedName>
</protein>
<feature type="domain" description="Alginate export" evidence="2">
    <location>
        <begin position="33"/>
        <end position="272"/>
    </location>
</feature>
<proteinExistence type="predicted"/>
<dbReference type="EMBL" id="JABBXH010000004">
    <property type="protein sequence ID" value="NMP32453.1"/>
    <property type="molecule type" value="Genomic_DNA"/>
</dbReference>
<dbReference type="Proteomes" id="UP000568664">
    <property type="component" value="Unassembled WGS sequence"/>
</dbReference>
<dbReference type="InterPro" id="IPR023614">
    <property type="entry name" value="Porin_dom_sf"/>
</dbReference>
<dbReference type="Gene3D" id="2.40.160.10">
    <property type="entry name" value="Porin"/>
    <property type="match status" value="1"/>
</dbReference>
<evidence type="ECO:0000313" key="4">
    <source>
        <dbReference type="Proteomes" id="UP000568664"/>
    </source>
</evidence>
<feature type="signal peptide" evidence="1">
    <location>
        <begin position="1"/>
        <end position="25"/>
    </location>
</feature>
<reference evidence="3 4" key="1">
    <citation type="submission" date="2020-04" db="EMBL/GenBank/DDBJ databases">
        <title>Thalassotalea sp. M1531, isolated from the surface of marine red alga.</title>
        <authorList>
            <person name="Pang L."/>
            <person name="Lu D.-C."/>
        </authorList>
    </citation>
    <scope>NUCLEOTIDE SEQUENCE [LARGE SCALE GENOMIC DNA]</scope>
    <source>
        <strain evidence="3 4">M1531</strain>
    </source>
</reference>
<comment type="caution">
    <text evidence="3">The sequence shown here is derived from an EMBL/GenBank/DDBJ whole genome shotgun (WGS) entry which is preliminary data.</text>
</comment>
<evidence type="ECO:0000259" key="2">
    <source>
        <dbReference type="Pfam" id="PF13372"/>
    </source>
</evidence>
<sequence>MKINKVSQAILSTLTLSLLSPIALAGDEGKATLDFRLRYESVEQDNAAKDADALTLRTRLNYKTATYNNFSAFVEFEDSRAVGVDDYNDTNGNGTEYSVIADPEHTEVDQAYVQYKANGLTAKVGRQVITLDNHRFVGHVGWRQDKQTFDAASFSYKASDKFDMTYAYISKRNRIFGEEKDLDAKDHLINLSYKTAYGKLTGYSYMLEVDEGADNSLDTYGIRFAGAKKSGKNKWVYAAEFATQESDNGSTEYDADYMLAELGYVYNGITIKGGYEVLGSDNGNYGFSTPLATLHKFNGWADQFLGTPSQGLADMYASVSGKAYGGKWAVVFHNYEADEDKGGVDDLGDEINISYGKSFNKTFSGGIKYASYSAGDIKVDADKLWVWVGAKF</sequence>
<accession>A0A7Y0LE04</accession>
<dbReference type="Pfam" id="PF13372">
    <property type="entry name" value="Alginate_exp"/>
    <property type="match status" value="1"/>
</dbReference>
<dbReference type="InterPro" id="IPR025388">
    <property type="entry name" value="Alginate_export_dom"/>
</dbReference>
<gene>
    <name evidence="3" type="ORF">HII17_12855</name>
</gene>
<keyword evidence="1" id="KW-0732">Signal</keyword>
<evidence type="ECO:0000256" key="1">
    <source>
        <dbReference type="SAM" id="SignalP"/>
    </source>
</evidence>